<dbReference type="Gene3D" id="1.25.40.10">
    <property type="entry name" value="Tetratricopeptide repeat domain"/>
    <property type="match status" value="1"/>
</dbReference>
<feature type="compositionally biased region" description="Gly residues" evidence="1">
    <location>
        <begin position="302"/>
        <end position="319"/>
    </location>
</feature>
<dbReference type="SUPFAM" id="SSF48452">
    <property type="entry name" value="TPR-like"/>
    <property type="match status" value="1"/>
</dbReference>
<name>D8LBS2_ECTSI</name>
<dbReference type="OMA" id="CQARWIP"/>
<organism evidence="2 3">
    <name type="scientific">Ectocarpus siliculosus</name>
    <name type="common">Brown alga</name>
    <name type="synonym">Conferva siliculosa</name>
    <dbReference type="NCBI Taxonomy" id="2880"/>
    <lineage>
        <taxon>Eukaryota</taxon>
        <taxon>Sar</taxon>
        <taxon>Stramenopiles</taxon>
        <taxon>Ochrophyta</taxon>
        <taxon>PX clade</taxon>
        <taxon>Phaeophyceae</taxon>
        <taxon>Ectocarpales</taxon>
        <taxon>Ectocarpaceae</taxon>
        <taxon>Ectocarpus</taxon>
    </lineage>
</organism>
<dbReference type="EMBL" id="FN647682">
    <property type="protein sequence ID" value="CBN76781.1"/>
    <property type="molecule type" value="Genomic_DNA"/>
</dbReference>
<keyword evidence="3" id="KW-1185">Reference proteome</keyword>
<sequence>MESFSAAEASRVDKAKRSKWTALAMEVANSRGLCLLAEAAQRFSGEAAAMKRAERGLEKFLDREHRRPSVAAAAASVAKRSASTVDDVSLLARAPEAVGVSVPAGSENSDQITALQLGVLGNQGLVARGGLGMGAAFSTSAVAIGSVSAKAPATVAGDAAGALAAVAAARTAAKAANAGWAEAGSLAKKQLTYATKAATDSARQRALSHAHAGAVDLMTGRPVQAAERFELQLKEAQNAGDPILEALAERNLADTREVDEDLPGALAHLRRCRALAQRSRNSALEADACRRLSSVYAEIAGQSGGGGGGIDGGGRGGGSPEREKGGDHGDGGADGGGGTQERNRSDSGSPEPEIEIEEREDSDVEFLKSTAADRARLFAERYETAVFGLEWPVSSGNGGELIGEALDDDDGGGDEEAGDRRRNSSDSGGDRIAEEAAAAVPAAPVA</sequence>
<dbReference type="Proteomes" id="UP000002630">
    <property type="component" value="Linkage Group LG01"/>
</dbReference>
<evidence type="ECO:0000313" key="3">
    <source>
        <dbReference type="Proteomes" id="UP000002630"/>
    </source>
</evidence>
<protein>
    <submittedName>
        <fullName evidence="2">Uncharacterized protein</fullName>
    </submittedName>
</protein>
<feature type="region of interest" description="Disordered" evidence="1">
    <location>
        <begin position="390"/>
        <end position="446"/>
    </location>
</feature>
<feature type="compositionally biased region" description="Basic and acidic residues" evidence="1">
    <location>
        <begin position="418"/>
        <end position="434"/>
    </location>
</feature>
<dbReference type="InterPro" id="IPR011990">
    <property type="entry name" value="TPR-like_helical_dom_sf"/>
</dbReference>
<evidence type="ECO:0000313" key="2">
    <source>
        <dbReference type="EMBL" id="CBN76781.1"/>
    </source>
</evidence>
<dbReference type="AlphaFoldDB" id="D8LBS2"/>
<feature type="compositionally biased region" description="Basic and acidic residues" evidence="1">
    <location>
        <begin position="320"/>
        <end position="331"/>
    </location>
</feature>
<feature type="region of interest" description="Disordered" evidence="1">
    <location>
        <begin position="300"/>
        <end position="365"/>
    </location>
</feature>
<feature type="compositionally biased region" description="Acidic residues" evidence="1">
    <location>
        <begin position="352"/>
        <end position="364"/>
    </location>
</feature>
<accession>D8LBS2</accession>
<evidence type="ECO:0000256" key="1">
    <source>
        <dbReference type="SAM" id="MobiDB-lite"/>
    </source>
</evidence>
<proteinExistence type="predicted"/>
<reference evidence="2 3" key="1">
    <citation type="journal article" date="2010" name="Nature">
        <title>The Ectocarpus genome and the independent evolution of multicellularity in brown algae.</title>
        <authorList>
            <person name="Cock J.M."/>
            <person name="Sterck L."/>
            <person name="Rouze P."/>
            <person name="Scornet D."/>
            <person name="Allen A.E."/>
            <person name="Amoutzias G."/>
            <person name="Anthouard V."/>
            <person name="Artiguenave F."/>
            <person name="Aury J.M."/>
            <person name="Badger J.H."/>
            <person name="Beszteri B."/>
            <person name="Billiau K."/>
            <person name="Bonnet E."/>
            <person name="Bothwell J.H."/>
            <person name="Bowler C."/>
            <person name="Boyen C."/>
            <person name="Brownlee C."/>
            <person name="Carrano C.J."/>
            <person name="Charrier B."/>
            <person name="Cho G.Y."/>
            <person name="Coelho S.M."/>
            <person name="Collen J."/>
            <person name="Corre E."/>
            <person name="Da Silva C."/>
            <person name="Delage L."/>
            <person name="Delaroque N."/>
            <person name="Dittami S.M."/>
            <person name="Doulbeau S."/>
            <person name="Elias M."/>
            <person name="Farnham G."/>
            <person name="Gachon C.M."/>
            <person name="Gschloessl B."/>
            <person name="Heesch S."/>
            <person name="Jabbari K."/>
            <person name="Jubin C."/>
            <person name="Kawai H."/>
            <person name="Kimura K."/>
            <person name="Kloareg B."/>
            <person name="Kupper F.C."/>
            <person name="Lang D."/>
            <person name="Le Bail A."/>
            <person name="Leblanc C."/>
            <person name="Lerouge P."/>
            <person name="Lohr M."/>
            <person name="Lopez P.J."/>
            <person name="Martens C."/>
            <person name="Maumus F."/>
            <person name="Michel G."/>
            <person name="Miranda-Saavedra D."/>
            <person name="Morales J."/>
            <person name="Moreau H."/>
            <person name="Motomura T."/>
            <person name="Nagasato C."/>
            <person name="Napoli C.A."/>
            <person name="Nelson D.R."/>
            <person name="Nyvall-Collen P."/>
            <person name="Peters A.F."/>
            <person name="Pommier C."/>
            <person name="Potin P."/>
            <person name="Poulain J."/>
            <person name="Quesneville H."/>
            <person name="Read B."/>
            <person name="Rensing S.A."/>
            <person name="Ritter A."/>
            <person name="Rousvoal S."/>
            <person name="Samanta M."/>
            <person name="Samson G."/>
            <person name="Schroeder D.C."/>
            <person name="Segurens B."/>
            <person name="Strittmatter M."/>
            <person name="Tonon T."/>
            <person name="Tregear J.W."/>
            <person name="Valentin K."/>
            <person name="von Dassow P."/>
            <person name="Yamagishi T."/>
            <person name="Van de Peer Y."/>
            <person name="Wincker P."/>
        </authorList>
    </citation>
    <scope>NUCLEOTIDE SEQUENCE [LARGE SCALE GENOMIC DNA]</scope>
    <source>
        <strain evidence="3">Ec32 / CCAP1310/4</strain>
    </source>
</reference>
<feature type="compositionally biased region" description="Low complexity" evidence="1">
    <location>
        <begin position="435"/>
        <end position="446"/>
    </location>
</feature>
<dbReference type="EMBL" id="FN649726">
    <property type="protein sequence ID" value="CBN76781.1"/>
    <property type="molecule type" value="Genomic_DNA"/>
</dbReference>
<gene>
    <name evidence="2" type="ORF">Esi_0000_0614</name>
</gene>
<feature type="compositionally biased region" description="Acidic residues" evidence="1">
    <location>
        <begin position="405"/>
        <end position="417"/>
    </location>
</feature>
<dbReference type="InParanoid" id="D8LBS2"/>
<dbReference type="OrthoDB" id="10638099at2759"/>